<dbReference type="Proteomes" id="UP000009007">
    <property type="component" value="Chromosome I"/>
</dbReference>
<gene>
    <name evidence="2" type="ordered locus">BN140_3047</name>
</gene>
<protein>
    <recommendedName>
        <fullName evidence="4">Zinc ribbon domain-containing protein</fullName>
    </recommendedName>
</protein>
<dbReference type="HOGENOM" id="CLU_1302617_0_0_2"/>
<evidence type="ECO:0000256" key="1">
    <source>
        <dbReference type="SAM" id="MobiDB-lite"/>
    </source>
</evidence>
<dbReference type="PATRIC" id="fig|1201294.9.peg.2150"/>
<name>W6PQY6_METBM</name>
<reference evidence="3" key="1">
    <citation type="journal article" date="2012" name="J. Bacteriol.">
        <title>Complete genome sequence of the hydrogenotrophic, methanogenic archaeon Methanoculleus bourgensis strain MS2T, isolated from a sewage sludge digester.</title>
        <authorList>
            <person name="Maus I."/>
            <person name="Wibberg D."/>
            <person name="Stantscheff R."/>
            <person name="Eikmeyer F.G."/>
            <person name="Seffner A."/>
            <person name="Boelter J."/>
            <person name="Szczepanowski R."/>
            <person name="Blom J."/>
            <person name="Jaenicke S."/>
            <person name="Konig H."/>
            <person name="Puhler A."/>
            <person name="Schluter A."/>
        </authorList>
    </citation>
    <scope>NUCLEOTIDE SEQUENCE [LARGE SCALE GENOMIC DNA]</scope>
    <source>
        <strain evidence="3">ATCC 43281 / DSM 3045 / OCM 15 / MS2</strain>
    </source>
</reference>
<dbReference type="EMBL" id="HE964772">
    <property type="protein sequence ID" value="CDM26156.1"/>
    <property type="molecule type" value="Genomic_DNA"/>
</dbReference>
<feature type="region of interest" description="Disordered" evidence="1">
    <location>
        <begin position="53"/>
        <end position="86"/>
    </location>
</feature>
<evidence type="ECO:0000313" key="2">
    <source>
        <dbReference type="EMBL" id="CDM26156.1"/>
    </source>
</evidence>
<proteinExistence type="predicted"/>
<dbReference type="AlphaFoldDB" id="W6PQY6"/>
<keyword evidence="3" id="KW-1185">Reference proteome</keyword>
<dbReference type="KEGG" id="mbg:BN140_3047"/>
<evidence type="ECO:0008006" key="4">
    <source>
        <dbReference type="Google" id="ProtNLM"/>
    </source>
</evidence>
<sequence>MKNSATNDPPLIIDRELYEALLKDPLYGHRAQIGVEIGRIIIKDTPEEAIKDISAKLPEGSCSSDRPKRGSGADSSKGNARTPPGGSGVPRLVYCENCGTASMHGAKFCYVCGNLLRGDTDTMREITLVPSQSFNVGYGRARACCHLQRRDLPSLFASSRLRVRLRYSLVPLTRSREGREGALQGIIPNIALSRVRPECPSWHVPKISKIR</sequence>
<evidence type="ECO:0000313" key="3">
    <source>
        <dbReference type="Proteomes" id="UP000009007"/>
    </source>
</evidence>
<accession>W6PQY6</accession>
<organism evidence="2 3">
    <name type="scientific">Methanoculleus bourgensis (strain ATCC 43281 / DSM 3045 / OCM 15 / MS2)</name>
    <name type="common">Methanogenium bourgense</name>
    <dbReference type="NCBI Taxonomy" id="1201294"/>
    <lineage>
        <taxon>Archaea</taxon>
        <taxon>Methanobacteriati</taxon>
        <taxon>Methanobacteriota</taxon>
        <taxon>Stenosarchaea group</taxon>
        <taxon>Methanomicrobia</taxon>
        <taxon>Methanomicrobiales</taxon>
        <taxon>Methanomicrobiaceae</taxon>
        <taxon>Methanoculleus</taxon>
    </lineage>
</organism>